<proteinExistence type="predicted"/>
<dbReference type="AlphaFoldDB" id="A0A316D9Y5"/>
<keyword evidence="4" id="KW-1185">Reference proteome</keyword>
<accession>A0A316D9Y5</accession>
<sequence length="256" mass="27155">MKKSATKALAILLACSVMLVGCGGSNTQSTATSKSAQNVQDYLKDNYAFVSADGSGSTMQKVYRAEGQSVPAVAEDIADEQKPSEMSKQDDDDMFLVYQDQIVHVQTDAENPDDALVEVDTKQYVAQHYDPNYLTPFLAGMVIANMFGNDWKSKKYSSYHGYSQYKYSTKYPNQPYPNKSNGYSYPSSGGSSSGSTTTKPNTGSSSSGSTTTKPNTGSSSSGSTTTKPNTGSGSSVTPPKSSSGTGKVVPKSSKKK</sequence>
<feature type="region of interest" description="Disordered" evidence="1">
    <location>
        <begin position="171"/>
        <end position="256"/>
    </location>
</feature>
<dbReference type="RefSeq" id="WP_170119356.1">
    <property type="nucleotide sequence ID" value="NZ_QGGL01000006.1"/>
</dbReference>
<dbReference type="Proteomes" id="UP000245634">
    <property type="component" value="Unassembled WGS sequence"/>
</dbReference>
<protein>
    <submittedName>
        <fullName evidence="3">Uncharacterized protein DUF4247</fullName>
    </submittedName>
</protein>
<comment type="caution">
    <text evidence="3">The sequence shown here is derived from an EMBL/GenBank/DDBJ whole genome shotgun (WGS) entry which is preliminary data.</text>
</comment>
<evidence type="ECO:0000256" key="1">
    <source>
        <dbReference type="SAM" id="MobiDB-lite"/>
    </source>
</evidence>
<organism evidence="3 4">
    <name type="scientific">Tumebacillus permanentifrigoris</name>
    <dbReference type="NCBI Taxonomy" id="378543"/>
    <lineage>
        <taxon>Bacteria</taxon>
        <taxon>Bacillati</taxon>
        <taxon>Bacillota</taxon>
        <taxon>Bacilli</taxon>
        <taxon>Bacillales</taxon>
        <taxon>Alicyclobacillaceae</taxon>
        <taxon>Tumebacillus</taxon>
    </lineage>
</organism>
<keyword evidence="2" id="KW-0732">Signal</keyword>
<feature type="chain" id="PRO_5038807935" evidence="2">
    <location>
        <begin position="20"/>
        <end position="256"/>
    </location>
</feature>
<dbReference type="EMBL" id="QGGL01000006">
    <property type="protein sequence ID" value="PWK13769.1"/>
    <property type="molecule type" value="Genomic_DNA"/>
</dbReference>
<evidence type="ECO:0000313" key="3">
    <source>
        <dbReference type="EMBL" id="PWK13769.1"/>
    </source>
</evidence>
<feature type="compositionally biased region" description="Low complexity" evidence="1">
    <location>
        <begin position="179"/>
        <end position="246"/>
    </location>
</feature>
<dbReference type="Pfam" id="PF14042">
    <property type="entry name" value="DUF4247"/>
    <property type="match status" value="1"/>
</dbReference>
<evidence type="ECO:0000313" key="4">
    <source>
        <dbReference type="Proteomes" id="UP000245634"/>
    </source>
</evidence>
<dbReference type="PROSITE" id="PS51257">
    <property type="entry name" value="PROKAR_LIPOPROTEIN"/>
    <property type="match status" value="1"/>
</dbReference>
<feature type="signal peptide" evidence="2">
    <location>
        <begin position="1"/>
        <end position="19"/>
    </location>
</feature>
<name>A0A316D9Y5_9BACL</name>
<dbReference type="InterPro" id="IPR025341">
    <property type="entry name" value="DUF4247"/>
</dbReference>
<evidence type="ECO:0000256" key="2">
    <source>
        <dbReference type="SAM" id="SignalP"/>
    </source>
</evidence>
<reference evidence="3 4" key="1">
    <citation type="submission" date="2018-05" db="EMBL/GenBank/DDBJ databases">
        <title>Genomic Encyclopedia of Type Strains, Phase IV (KMG-IV): sequencing the most valuable type-strain genomes for metagenomic binning, comparative biology and taxonomic classification.</title>
        <authorList>
            <person name="Goeker M."/>
        </authorList>
    </citation>
    <scope>NUCLEOTIDE SEQUENCE [LARGE SCALE GENOMIC DNA]</scope>
    <source>
        <strain evidence="3 4">DSM 18773</strain>
    </source>
</reference>
<gene>
    <name evidence="3" type="ORF">C7459_10648</name>
</gene>